<reference evidence="4 5" key="1">
    <citation type="submission" date="2020-08" db="EMBL/GenBank/DDBJ databases">
        <title>Genomic Encyclopedia of Type Strains, Phase IV (KMG-V): Genome sequencing to study the core and pangenomes of soil and plant-associated prokaryotes.</title>
        <authorList>
            <person name="Whitman W."/>
        </authorList>
    </citation>
    <scope>NUCLEOTIDE SEQUENCE [LARGE SCALE GENOMIC DNA]</scope>
    <source>
        <strain evidence="4 5">SEMIA 4013</strain>
    </source>
</reference>
<feature type="transmembrane region" description="Helical" evidence="1">
    <location>
        <begin position="501"/>
        <end position="522"/>
    </location>
</feature>
<name>A0AAW3V3Q6_9BURK</name>
<evidence type="ECO:0000256" key="1">
    <source>
        <dbReference type="SAM" id="Phobius"/>
    </source>
</evidence>
<protein>
    <submittedName>
        <fullName evidence="4">Nucleoside-diphosphate-sugar epimerase</fullName>
    </submittedName>
</protein>
<dbReference type="InterPro" id="IPR001509">
    <property type="entry name" value="Epimerase_deHydtase"/>
</dbReference>
<evidence type="ECO:0000259" key="3">
    <source>
        <dbReference type="Pfam" id="PF03779"/>
    </source>
</evidence>
<keyword evidence="1" id="KW-1133">Transmembrane helix</keyword>
<feature type="transmembrane region" description="Helical" evidence="1">
    <location>
        <begin position="442"/>
        <end position="464"/>
    </location>
</feature>
<dbReference type="Proteomes" id="UP000518681">
    <property type="component" value="Unassembled WGS sequence"/>
</dbReference>
<keyword evidence="1" id="KW-0472">Membrane</keyword>
<comment type="caution">
    <text evidence="4">The sequence shown here is derived from an EMBL/GenBank/DDBJ whole genome shotgun (WGS) entry which is preliminary data.</text>
</comment>
<dbReference type="PANTHER" id="PTHR43245:SF55">
    <property type="entry name" value="NAD(P)-BINDING DOMAIN-CONTAINING PROTEIN"/>
    <property type="match status" value="1"/>
</dbReference>
<gene>
    <name evidence="4" type="ORF">GGD69_005850</name>
</gene>
<dbReference type="InterPro" id="IPR005530">
    <property type="entry name" value="SPW"/>
</dbReference>
<feature type="domain" description="NAD-dependent epimerase/dehydratase" evidence="2">
    <location>
        <begin position="7"/>
        <end position="231"/>
    </location>
</feature>
<dbReference type="Gene3D" id="3.40.50.720">
    <property type="entry name" value="NAD(P)-binding Rossmann-like Domain"/>
    <property type="match status" value="1"/>
</dbReference>
<evidence type="ECO:0000259" key="2">
    <source>
        <dbReference type="Pfam" id="PF01370"/>
    </source>
</evidence>
<keyword evidence="1" id="KW-0812">Transmembrane</keyword>
<sequence>MDDLPVVIVTGASGFIGSALVNRLAGQFTIVGFDRVASHQPPPDAECVCIDLTSDEGVDAAFERVRIAYGNRIASVIHLAAYYDLSGEPNPEYEKITVRGTERLLRYLRQFEVEQFIFSSTMLVHAPTEPGEPITESSPIDPRWPYPMSKVETEALIREQHGDIPVVLLRLAGVYDDDGRNTFLAHQIARIRERDVLGHFYPGDIRRGQAFVHLEDVCDALLRLIEKRKTLPSEFTLLVGEPDTMSYGEVQQTVAQTLHGDTWETKQVPKPFAKIGAWFEDEVLDEDSFIKPWMVDLADDHYELDVTRARTTLDWVPAHSLRDSLPVILDALKSAPTRWYGQNRLNEALVAGETRAASPESPVEARQIQEVAAQQRASRKHAEMMSAEHRRTLWTHFVNIGLGAWLVASPFVFGMFDTTFFVSPALQHVTVDRGLASPQWRAAMLGWSDVVSGALVMLFGTLSLSRRTSWAPWVNAVVGLWLLFAPLVFWAPGAAAYNNDLVIGMLVIALAVLVPMMPGMSMEGMMDTSTVPPGWTYCPSTWTQRLPIIAMGLVGLIIARQLTHHVRCFESVAHSGCGIGRRQLRAGNPHGRDGKSYTLAHNALDGDLLRHPGGSARHREYLLHRHPADRNRYLVHTLPACRPGNAGHDSLCARRTGGNGTVSALESPRRQAVLANLPDGRRDAGRRRGDRGRARVHACGLHRHGTRSDPALDAGGQRRDWCAADVYASALRNDRCDGEQRSRRRCARRDGRHHCDGRGCTAATIRQRDPGCVAGHCSVVAVRCFIGCVVDQRRCGTGAGRPESAARQAQRRTLRRMGSLCLVAIRLPRIVNATRLSERDLRCWIGKASCAARQYSAARRPVANEQACLTQNNLP</sequence>
<dbReference type="PANTHER" id="PTHR43245">
    <property type="entry name" value="BIFUNCTIONAL POLYMYXIN RESISTANCE PROTEIN ARNA"/>
    <property type="match status" value="1"/>
</dbReference>
<feature type="transmembrane region" description="Helical" evidence="1">
    <location>
        <begin position="402"/>
        <end position="422"/>
    </location>
</feature>
<dbReference type="EMBL" id="JACIIK010000011">
    <property type="protein sequence ID" value="MBB6204956.1"/>
    <property type="molecule type" value="Genomic_DNA"/>
</dbReference>
<feature type="transmembrane region" description="Helical" evidence="1">
    <location>
        <begin position="470"/>
        <end position="489"/>
    </location>
</feature>
<dbReference type="InterPro" id="IPR036291">
    <property type="entry name" value="NAD(P)-bd_dom_sf"/>
</dbReference>
<evidence type="ECO:0000313" key="4">
    <source>
        <dbReference type="EMBL" id="MBB6204956.1"/>
    </source>
</evidence>
<dbReference type="SUPFAM" id="SSF51735">
    <property type="entry name" value="NAD(P)-binding Rossmann-fold domains"/>
    <property type="match status" value="1"/>
</dbReference>
<organism evidence="4 5">
    <name type="scientific">Paraburkholderia fungorum</name>
    <dbReference type="NCBI Taxonomy" id="134537"/>
    <lineage>
        <taxon>Bacteria</taxon>
        <taxon>Pseudomonadati</taxon>
        <taxon>Pseudomonadota</taxon>
        <taxon>Betaproteobacteria</taxon>
        <taxon>Burkholderiales</taxon>
        <taxon>Burkholderiaceae</taxon>
        <taxon>Paraburkholderia</taxon>
    </lineage>
</organism>
<accession>A0AAW3V3Q6</accession>
<dbReference type="InterPro" id="IPR050177">
    <property type="entry name" value="Lipid_A_modif_metabolic_enz"/>
</dbReference>
<dbReference type="AlphaFoldDB" id="A0AAW3V3Q6"/>
<feature type="domain" description="SPW repeat-containing integral membrane" evidence="3">
    <location>
        <begin position="443"/>
        <end position="512"/>
    </location>
</feature>
<dbReference type="Pfam" id="PF01370">
    <property type="entry name" value="Epimerase"/>
    <property type="match status" value="1"/>
</dbReference>
<proteinExistence type="predicted"/>
<evidence type="ECO:0000313" key="5">
    <source>
        <dbReference type="Proteomes" id="UP000518681"/>
    </source>
</evidence>
<dbReference type="Pfam" id="PF03779">
    <property type="entry name" value="SPW"/>
    <property type="match status" value="1"/>
</dbReference>